<comment type="caution">
    <text evidence="9">The sequence shown here is derived from an EMBL/GenBank/DDBJ whole genome shotgun (WGS) entry which is preliminary data.</text>
</comment>
<dbReference type="GO" id="GO:0016810">
    <property type="term" value="F:hydrolase activity, acting on carbon-nitrogen (but not peptide) bonds"/>
    <property type="evidence" value="ECO:0007669"/>
    <property type="project" value="InterPro"/>
</dbReference>
<evidence type="ECO:0000256" key="4">
    <source>
        <dbReference type="ARBA" id="ARBA00022723"/>
    </source>
</evidence>
<dbReference type="PANTHER" id="PTHR10587:SF133">
    <property type="entry name" value="CHITIN DEACETYLASE 1-RELATED"/>
    <property type="match status" value="1"/>
</dbReference>
<evidence type="ECO:0000256" key="7">
    <source>
        <dbReference type="SAM" id="SignalP"/>
    </source>
</evidence>
<evidence type="ECO:0000256" key="6">
    <source>
        <dbReference type="ARBA" id="ARBA00032976"/>
    </source>
</evidence>
<dbReference type="PANTHER" id="PTHR10587">
    <property type="entry name" value="GLYCOSYL TRANSFERASE-RELATED"/>
    <property type="match status" value="1"/>
</dbReference>
<dbReference type="EMBL" id="QBKA01000002">
    <property type="protein sequence ID" value="RDC60724.1"/>
    <property type="molecule type" value="Genomic_DNA"/>
</dbReference>
<sequence>MNLSRPQQIFTAFVVFALAACASPSANTITTASDKIIETKRIALTFDDVPRMAGAFFTPEERTAKLISALEQAGVEQAAFFVTTGNLSEPDGLRGEERIAAYVAAGHVIANHSASHSHLRQTPAAAYLADIDTAEAWLKGRPGYRPWFRHPYLDEGGRDKAKRDAIRAGLAERGLRNGYVTADGSDWHLEALTIKAAEAGKPMDMKALRKLYLQTQLSGIDYHDVLAKRTLGRSPAHVMLLHETDLAAMFIGDLVTELRREGWTIITADEAFADPINTAMPDVPYSYGTLIGSMAWEQDIQPPFSPIWMSTDMASRIFERQVIKAQAPIESPQ</sequence>
<feature type="domain" description="NodB homology" evidence="8">
    <location>
        <begin position="40"/>
        <end position="266"/>
    </location>
</feature>
<evidence type="ECO:0000313" key="10">
    <source>
        <dbReference type="Proteomes" id="UP000253727"/>
    </source>
</evidence>
<dbReference type="InterPro" id="IPR050248">
    <property type="entry name" value="Polysacc_deacetylase_ArnD"/>
</dbReference>
<evidence type="ECO:0000256" key="1">
    <source>
        <dbReference type="ARBA" id="ARBA00003236"/>
    </source>
</evidence>
<evidence type="ECO:0000256" key="2">
    <source>
        <dbReference type="ARBA" id="ARBA00010973"/>
    </source>
</evidence>
<reference evidence="9 10" key="1">
    <citation type="submission" date="2018-04" db="EMBL/GenBank/DDBJ databases">
        <title>Altererythrobacter sp. HME9302 genome sequencing and assembly.</title>
        <authorList>
            <person name="Kang H."/>
            <person name="Kim H."/>
            <person name="Joh K."/>
        </authorList>
    </citation>
    <scope>NUCLEOTIDE SEQUENCE [LARGE SCALE GENOMIC DNA]</scope>
    <source>
        <strain evidence="9 10">HME9302</strain>
    </source>
</reference>
<protein>
    <recommendedName>
        <fullName evidence="3">Chitooligosaccharide deacetylase</fullName>
    </recommendedName>
    <alternativeName>
        <fullName evidence="6">Nodulation protein B</fullName>
    </alternativeName>
</protein>
<dbReference type="InterPro" id="IPR002509">
    <property type="entry name" value="NODB_dom"/>
</dbReference>
<proteinExistence type="inferred from homology"/>
<feature type="signal peptide" evidence="7">
    <location>
        <begin position="1"/>
        <end position="26"/>
    </location>
</feature>
<keyword evidence="4" id="KW-0479">Metal-binding</keyword>
<dbReference type="AlphaFoldDB" id="A0A369Q7N6"/>
<dbReference type="GO" id="GO:0046872">
    <property type="term" value="F:metal ion binding"/>
    <property type="evidence" value="ECO:0007669"/>
    <property type="project" value="UniProtKB-KW"/>
</dbReference>
<evidence type="ECO:0000259" key="8">
    <source>
        <dbReference type="PROSITE" id="PS51677"/>
    </source>
</evidence>
<organism evidence="9 10">
    <name type="scientific">Alteripontixanthobacter maritimus</name>
    <dbReference type="NCBI Taxonomy" id="2161824"/>
    <lineage>
        <taxon>Bacteria</taxon>
        <taxon>Pseudomonadati</taxon>
        <taxon>Pseudomonadota</taxon>
        <taxon>Alphaproteobacteria</taxon>
        <taxon>Sphingomonadales</taxon>
        <taxon>Erythrobacteraceae</taxon>
        <taxon>Alteripontixanthobacter</taxon>
    </lineage>
</organism>
<accession>A0A369Q7N6</accession>
<dbReference type="InterPro" id="IPR011330">
    <property type="entry name" value="Glyco_hydro/deAcase_b/a-brl"/>
</dbReference>
<dbReference type="Proteomes" id="UP000253727">
    <property type="component" value="Unassembled WGS sequence"/>
</dbReference>
<feature type="chain" id="PRO_5016853191" description="Chitooligosaccharide deacetylase" evidence="7">
    <location>
        <begin position="27"/>
        <end position="333"/>
    </location>
</feature>
<keyword evidence="5" id="KW-0378">Hydrolase</keyword>
<dbReference type="OrthoDB" id="1828825at2"/>
<dbReference type="PROSITE" id="PS51257">
    <property type="entry name" value="PROKAR_LIPOPROTEIN"/>
    <property type="match status" value="1"/>
</dbReference>
<dbReference type="SUPFAM" id="SSF88713">
    <property type="entry name" value="Glycoside hydrolase/deacetylase"/>
    <property type="match status" value="1"/>
</dbReference>
<dbReference type="Pfam" id="PF01522">
    <property type="entry name" value="Polysacc_deac_1"/>
    <property type="match status" value="1"/>
</dbReference>
<evidence type="ECO:0000313" key="9">
    <source>
        <dbReference type="EMBL" id="RDC60724.1"/>
    </source>
</evidence>
<evidence type="ECO:0000256" key="5">
    <source>
        <dbReference type="ARBA" id="ARBA00022801"/>
    </source>
</evidence>
<comment type="similarity">
    <text evidence="2">Belongs to the polysaccharide deacetylase family.</text>
</comment>
<name>A0A369Q7N6_9SPHN</name>
<comment type="function">
    <text evidence="1">Is involved in generating a small heat-stable compound (Nod), an acylated oligomer of N-acetylglucosamine, that stimulates mitosis in various plant protoplasts.</text>
</comment>
<dbReference type="GO" id="GO:0016020">
    <property type="term" value="C:membrane"/>
    <property type="evidence" value="ECO:0007669"/>
    <property type="project" value="TreeGrafter"/>
</dbReference>
<dbReference type="PROSITE" id="PS51677">
    <property type="entry name" value="NODB"/>
    <property type="match status" value="1"/>
</dbReference>
<gene>
    <name evidence="9" type="ORF">HME9302_01940</name>
</gene>
<keyword evidence="10" id="KW-1185">Reference proteome</keyword>
<keyword evidence="7" id="KW-0732">Signal</keyword>
<evidence type="ECO:0000256" key="3">
    <source>
        <dbReference type="ARBA" id="ARBA00020071"/>
    </source>
</evidence>
<dbReference type="GO" id="GO:0005975">
    <property type="term" value="P:carbohydrate metabolic process"/>
    <property type="evidence" value="ECO:0007669"/>
    <property type="project" value="InterPro"/>
</dbReference>
<dbReference type="Gene3D" id="3.20.20.370">
    <property type="entry name" value="Glycoside hydrolase/deacetylase"/>
    <property type="match status" value="1"/>
</dbReference>